<dbReference type="InterPro" id="IPR018684">
    <property type="entry name" value="DUF2171"/>
</dbReference>
<gene>
    <name evidence="1" type="ORF">CAP51_13875</name>
</gene>
<organism evidence="1 2">
    <name type="scientific">Acinetobacter populi</name>
    <dbReference type="NCBI Taxonomy" id="1582270"/>
    <lineage>
        <taxon>Bacteria</taxon>
        <taxon>Pseudomonadati</taxon>
        <taxon>Pseudomonadota</taxon>
        <taxon>Gammaproteobacteria</taxon>
        <taxon>Moraxellales</taxon>
        <taxon>Moraxellaceae</taxon>
        <taxon>Acinetobacter</taxon>
    </lineage>
</organism>
<evidence type="ECO:0000313" key="2">
    <source>
        <dbReference type="Proteomes" id="UP000196536"/>
    </source>
</evidence>
<evidence type="ECO:0008006" key="3">
    <source>
        <dbReference type="Google" id="ProtNLM"/>
    </source>
</evidence>
<keyword evidence="2" id="KW-1185">Reference proteome</keyword>
<proteinExistence type="predicted"/>
<accession>A0A1Z9YVV5</accession>
<protein>
    <recommendedName>
        <fullName evidence="3">DUF2171 domain-containing protein</fullName>
    </recommendedName>
</protein>
<comment type="caution">
    <text evidence="1">The sequence shown here is derived from an EMBL/GenBank/DDBJ whole genome shotgun (WGS) entry which is preliminary data.</text>
</comment>
<dbReference type="Pfam" id="PF09939">
    <property type="entry name" value="DUF2171"/>
    <property type="match status" value="1"/>
</dbReference>
<dbReference type="RefSeq" id="WP_087621341.1">
    <property type="nucleotide sequence ID" value="NZ_JAKVJF010000032.1"/>
</dbReference>
<reference evidence="1 2" key="1">
    <citation type="submission" date="2017-05" db="EMBL/GenBank/DDBJ databases">
        <title>Acinetobacter populi ANC 5415 (= PBJ7), whole genome shotgun sequencing project.</title>
        <authorList>
            <person name="Nemec A."/>
            <person name="Radolfova-Krizova L."/>
        </authorList>
    </citation>
    <scope>NUCLEOTIDE SEQUENCE [LARGE SCALE GENOMIC DNA]</scope>
    <source>
        <strain evidence="1 2">PBJ7</strain>
    </source>
</reference>
<name>A0A1Z9YVV5_9GAMM</name>
<dbReference type="AlphaFoldDB" id="A0A1Z9YVV5"/>
<dbReference type="OrthoDB" id="5569780at2"/>
<dbReference type="Proteomes" id="UP000196536">
    <property type="component" value="Unassembled WGS sequence"/>
</dbReference>
<dbReference type="EMBL" id="NEXX01000005">
    <property type="protein sequence ID" value="OUY06340.1"/>
    <property type="molecule type" value="Genomic_DNA"/>
</dbReference>
<evidence type="ECO:0000313" key="1">
    <source>
        <dbReference type="EMBL" id="OUY06340.1"/>
    </source>
</evidence>
<sequence>MATLDPNSIQEHAEVLGSDHEHVGRVDHLEGQDQVKLIKNDEDADGQHHYIPTSWIQDIQNDKVILNISASEAQQRWQTQAQ</sequence>